<dbReference type="AlphaFoldDB" id="A0AAV1KJU8"/>
<comment type="caution">
    <text evidence="2">The sequence shown here is derived from an EMBL/GenBank/DDBJ whole genome shotgun (WGS) entry which is preliminary data.</text>
</comment>
<organism evidence="2 3">
    <name type="scientific">Parnassius mnemosyne</name>
    <name type="common">clouded apollo</name>
    <dbReference type="NCBI Taxonomy" id="213953"/>
    <lineage>
        <taxon>Eukaryota</taxon>
        <taxon>Metazoa</taxon>
        <taxon>Ecdysozoa</taxon>
        <taxon>Arthropoda</taxon>
        <taxon>Hexapoda</taxon>
        <taxon>Insecta</taxon>
        <taxon>Pterygota</taxon>
        <taxon>Neoptera</taxon>
        <taxon>Endopterygota</taxon>
        <taxon>Lepidoptera</taxon>
        <taxon>Glossata</taxon>
        <taxon>Ditrysia</taxon>
        <taxon>Papilionoidea</taxon>
        <taxon>Papilionidae</taxon>
        <taxon>Parnassiinae</taxon>
        <taxon>Parnassini</taxon>
        <taxon>Parnassius</taxon>
        <taxon>Driopa</taxon>
    </lineage>
</organism>
<feature type="region of interest" description="Disordered" evidence="1">
    <location>
        <begin position="84"/>
        <end position="107"/>
    </location>
</feature>
<proteinExistence type="predicted"/>
<sequence>MSDSSDSAKTVGSRHDAKVTIRRTHPVRVSTEHENKYVPKLKIKVPPFSPEDPELWFALIEELKKMVQQLTLKLEEHTRAACCSTSRCRSRAHDRHRSSSRQRSRSNSSYRKYPMCWYHAKYGAQAHRCLKPCDFGKSGNSEGSR</sequence>
<dbReference type="PANTHER" id="PTHR33327">
    <property type="entry name" value="ENDONUCLEASE"/>
    <property type="match status" value="1"/>
</dbReference>
<evidence type="ECO:0000313" key="3">
    <source>
        <dbReference type="Proteomes" id="UP001314205"/>
    </source>
</evidence>
<dbReference type="PANTHER" id="PTHR33327:SF3">
    <property type="entry name" value="RNA-DIRECTED DNA POLYMERASE"/>
    <property type="match status" value="1"/>
</dbReference>
<reference evidence="2 3" key="1">
    <citation type="submission" date="2023-11" db="EMBL/GenBank/DDBJ databases">
        <authorList>
            <person name="Hedman E."/>
            <person name="Englund M."/>
            <person name="Stromberg M."/>
            <person name="Nyberg Akerstrom W."/>
            <person name="Nylinder S."/>
            <person name="Jareborg N."/>
            <person name="Kallberg Y."/>
            <person name="Kronander E."/>
        </authorList>
    </citation>
    <scope>NUCLEOTIDE SEQUENCE [LARGE SCALE GENOMIC DNA]</scope>
</reference>
<feature type="region of interest" description="Disordered" evidence="1">
    <location>
        <begin position="1"/>
        <end position="22"/>
    </location>
</feature>
<protein>
    <submittedName>
        <fullName evidence="2">Uncharacterized protein</fullName>
    </submittedName>
</protein>
<accession>A0AAV1KJU8</accession>
<evidence type="ECO:0000256" key="1">
    <source>
        <dbReference type="SAM" id="MobiDB-lite"/>
    </source>
</evidence>
<evidence type="ECO:0000313" key="2">
    <source>
        <dbReference type="EMBL" id="CAK1583301.1"/>
    </source>
</evidence>
<feature type="compositionally biased region" description="Basic residues" evidence="1">
    <location>
        <begin position="88"/>
        <end position="104"/>
    </location>
</feature>
<gene>
    <name evidence="2" type="ORF">PARMNEM_LOCUS4715</name>
</gene>
<keyword evidence="3" id="KW-1185">Reference proteome</keyword>
<name>A0AAV1KJU8_9NEOP</name>
<dbReference type="Proteomes" id="UP001314205">
    <property type="component" value="Unassembled WGS sequence"/>
</dbReference>
<dbReference type="EMBL" id="CAVLGL010000057">
    <property type="protein sequence ID" value="CAK1583301.1"/>
    <property type="molecule type" value="Genomic_DNA"/>
</dbReference>
<feature type="compositionally biased region" description="Polar residues" evidence="1">
    <location>
        <begin position="1"/>
        <end position="10"/>
    </location>
</feature>